<dbReference type="RefSeq" id="WP_376808908.1">
    <property type="nucleotide sequence ID" value="NZ_JBHTAC010000033.1"/>
</dbReference>
<feature type="domain" description="Helix-turn-helix" evidence="1">
    <location>
        <begin position="8"/>
        <end position="61"/>
    </location>
</feature>
<protein>
    <submittedName>
        <fullName evidence="2">Helix-turn-helix transcriptional regulator</fullName>
    </submittedName>
</protein>
<reference evidence="3" key="1">
    <citation type="journal article" date="2019" name="Int. J. Syst. Evol. Microbiol.">
        <title>The Global Catalogue of Microorganisms (GCM) 10K type strain sequencing project: providing services to taxonomists for standard genome sequencing and annotation.</title>
        <authorList>
            <consortium name="The Broad Institute Genomics Platform"/>
            <consortium name="The Broad Institute Genome Sequencing Center for Infectious Disease"/>
            <person name="Wu L."/>
            <person name="Ma J."/>
        </authorList>
    </citation>
    <scope>NUCLEOTIDE SEQUENCE [LARGE SCALE GENOMIC DNA]</scope>
    <source>
        <strain evidence="3">CGMCC 1.9106</strain>
    </source>
</reference>
<evidence type="ECO:0000259" key="1">
    <source>
        <dbReference type="Pfam" id="PF12728"/>
    </source>
</evidence>
<dbReference type="InterPro" id="IPR041657">
    <property type="entry name" value="HTH_17"/>
</dbReference>
<name>A0ABW2H421_9ACTN</name>
<accession>A0ABW2H421</accession>
<dbReference type="EMBL" id="JBHTAC010000033">
    <property type="protein sequence ID" value="MFC7246039.1"/>
    <property type="molecule type" value="Genomic_DNA"/>
</dbReference>
<dbReference type="InterPro" id="IPR009061">
    <property type="entry name" value="DNA-bd_dom_put_sf"/>
</dbReference>
<sequence length="68" mass="7696">MTFTKPFISTEELAAVLQVDPSTVRRWRTAQPLQGPPFINLSERVTVYSTEDVQHWLTARRVVPGAAK</sequence>
<dbReference type="Gene3D" id="1.10.10.10">
    <property type="entry name" value="Winged helix-like DNA-binding domain superfamily/Winged helix DNA-binding domain"/>
    <property type="match status" value="1"/>
</dbReference>
<dbReference type="InterPro" id="IPR036388">
    <property type="entry name" value="WH-like_DNA-bd_sf"/>
</dbReference>
<comment type="caution">
    <text evidence="2">The sequence shown here is derived from an EMBL/GenBank/DDBJ whole genome shotgun (WGS) entry which is preliminary data.</text>
</comment>
<organism evidence="2 3">
    <name type="scientific">Catellatospora aurea</name>
    <dbReference type="NCBI Taxonomy" id="1337874"/>
    <lineage>
        <taxon>Bacteria</taxon>
        <taxon>Bacillati</taxon>
        <taxon>Actinomycetota</taxon>
        <taxon>Actinomycetes</taxon>
        <taxon>Micromonosporales</taxon>
        <taxon>Micromonosporaceae</taxon>
        <taxon>Catellatospora</taxon>
    </lineage>
</organism>
<gene>
    <name evidence="2" type="ORF">ACFQO7_26480</name>
</gene>
<dbReference type="Pfam" id="PF12728">
    <property type="entry name" value="HTH_17"/>
    <property type="match status" value="1"/>
</dbReference>
<dbReference type="Proteomes" id="UP001596392">
    <property type="component" value="Unassembled WGS sequence"/>
</dbReference>
<evidence type="ECO:0000313" key="2">
    <source>
        <dbReference type="EMBL" id="MFC7246039.1"/>
    </source>
</evidence>
<keyword evidence="3" id="KW-1185">Reference proteome</keyword>
<dbReference type="SUPFAM" id="SSF46955">
    <property type="entry name" value="Putative DNA-binding domain"/>
    <property type="match status" value="1"/>
</dbReference>
<evidence type="ECO:0000313" key="3">
    <source>
        <dbReference type="Proteomes" id="UP001596392"/>
    </source>
</evidence>
<proteinExistence type="predicted"/>